<keyword evidence="2" id="KW-0503">Monooxygenase</keyword>
<accession>A0A0X3VAT8</accession>
<dbReference type="RefSeq" id="WP_083970891.1">
    <property type="nucleotide sequence ID" value="NZ_LLZH01000013.1"/>
</dbReference>
<evidence type="ECO:0000256" key="1">
    <source>
        <dbReference type="ARBA" id="ARBA00001974"/>
    </source>
</evidence>
<comment type="caution">
    <text evidence="2">The sequence shown here is derived from an EMBL/GenBank/DDBJ whole genome shotgun (WGS) entry which is preliminary data.</text>
</comment>
<sequence>MFVHVGDRAVVLGGSVAGLFAARVLAEHFTEVVVVDRDPLLDATGPRRAVPQGHHIHGLLARGQQILEELFPGFTAELAAAGVPTRDFATSLGWHFAGTPIQQSPSDLICISAGRWLLEDQIRARVAALPNVTFRQADIVALEYTDDRIAVLGARIQSPGDDTPVLERADLTVDATGRGSRLPRWLAEAGYPAVEEERVTMDLTYTSCDFRAPLTADPIGDGIAVISVATPGHPRGATLARLPDRYSLSLNGVLGDRAPTDLPGFLEYARSLPVPAIHEAIRDAEPLGEPVQFRFPASVRRRYERMTRLPAGLVALGDAACGFNPIYAQGMTVAATGSLVLRDYLEQGAGDPRRYFRALAKTLDGAWDMSAGGDLAFPDVAGRRTPQVRLGNAFMRRMQVAATRDRVVAAAFVRVAGLVDAPQAMMRPRVLSRVLWPRDEPAAAVTPLQHTTGGTA</sequence>
<dbReference type="InterPro" id="IPR001613">
    <property type="entry name" value="Flavin_amine_oxidase"/>
</dbReference>
<proteinExistence type="predicted"/>
<keyword evidence="2" id="KW-0560">Oxidoreductase</keyword>
<comment type="cofactor">
    <cofactor evidence="1">
        <name>FAD</name>
        <dbReference type="ChEBI" id="CHEBI:57692"/>
    </cofactor>
</comment>
<dbReference type="OrthoDB" id="9790035at2"/>
<name>A0A0X3VAT8_9ACTN</name>
<dbReference type="AlphaFoldDB" id="A0A0X3VAT8"/>
<reference evidence="2 3" key="1">
    <citation type="submission" date="2015-10" db="EMBL/GenBank/DDBJ databases">
        <authorList>
            <person name="Gilbert D.G."/>
        </authorList>
    </citation>
    <scope>NUCLEOTIDE SEQUENCE [LARGE SCALE GENOMIC DNA]</scope>
    <source>
        <strain evidence="2 3">NRRL B-16712</strain>
    </source>
</reference>
<dbReference type="PANTHER" id="PTHR43422">
    <property type="entry name" value="THIAMINE THIAZOLE SYNTHASE"/>
    <property type="match status" value="1"/>
</dbReference>
<evidence type="ECO:0000313" key="3">
    <source>
        <dbReference type="Proteomes" id="UP000053244"/>
    </source>
</evidence>
<evidence type="ECO:0000313" key="2">
    <source>
        <dbReference type="EMBL" id="KUL41527.1"/>
    </source>
</evidence>
<dbReference type="InterPro" id="IPR036188">
    <property type="entry name" value="FAD/NAD-bd_sf"/>
</dbReference>
<dbReference type="PANTHER" id="PTHR43422:SF3">
    <property type="entry name" value="THIAMINE THIAZOLE SYNTHASE"/>
    <property type="match status" value="1"/>
</dbReference>
<dbReference type="SUPFAM" id="SSF51905">
    <property type="entry name" value="FAD/NAD(P)-binding domain"/>
    <property type="match status" value="1"/>
</dbReference>
<dbReference type="Gene3D" id="3.50.50.60">
    <property type="entry name" value="FAD/NAD(P)-binding domain"/>
    <property type="match status" value="1"/>
</dbReference>
<dbReference type="Proteomes" id="UP000053244">
    <property type="component" value="Unassembled WGS sequence"/>
</dbReference>
<organism evidence="2 3">
    <name type="scientific">Actinoplanes awajinensis subsp. mycoplanecinus</name>
    <dbReference type="NCBI Taxonomy" id="135947"/>
    <lineage>
        <taxon>Bacteria</taxon>
        <taxon>Bacillati</taxon>
        <taxon>Actinomycetota</taxon>
        <taxon>Actinomycetes</taxon>
        <taxon>Micromonosporales</taxon>
        <taxon>Micromonosporaceae</taxon>
        <taxon>Actinoplanes</taxon>
    </lineage>
</organism>
<gene>
    <name evidence="2" type="ORF">ADL15_04575</name>
</gene>
<dbReference type="EMBL" id="LLZH01000013">
    <property type="protein sequence ID" value="KUL41527.1"/>
    <property type="molecule type" value="Genomic_DNA"/>
</dbReference>
<protein>
    <submittedName>
        <fullName evidence="2">FAD-binding monooxygenase</fullName>
    </submittedName>
</protein>
<keyword evidence="3" id="KW-1185">Reference proteome</keyword>
<dbReference type="PRINTS" id="PR00757">
    <property type="entry name" value="AMINEOXDASEF"/>
</dbReference>
<dbReference type="GO" id="GO:0004497">
    <property type="term" value="F:monooxygenase activity"/>
    <property type="evidence" value="ECO:0007669"/>
    <property type="project" value="UniProtKB-KW"/>
</dbReference>